<dbReference type="RefSeq" id="XP_029105091.1">
    <property type="nucleotide sequence ID" value="XM_029249258.1"/>
</dbReference>
<feature type="compositionally biased region" description="Low complexity" evidence="1">
    <location>
        <begin position="585"/>
        <end position="598"/>
    </location>
</feature>
<protein>
    <submittedName>
        <fullName evidence="3">Serine/arginine repetitive matrix 3</fullName>
    </submittedName>
</protein>
<dbReference type="GeneID" id="108928094"/>
<feature type="compositionally biased region" description="Low complexity" evidence="1">
    <location>
        <begin position="280"/>
        <end position="289"/>
    </location>
</feature>
<proteinExistence type="predicted"/>
<evidence type="ECO:0000313" key="4">
    <source>
        <dbReference type="Proteomes" id="UP000694397"/>
    </source>
</evidence>
<dbReference type="GO" id="GO:0005634">
    <property type="term" value="C:nucleus"/>
    <property type="evidence" value="ECO:0007669"/>
    <property type="project" value="UniProtKB-ARBA"/>
</dbReference>
<dbReference type="Proteomes" id="UP000694397">
    <property type="component" value="Chromosome 25"/>
</dbReference>
<gene>
    <name evidence="3" type="primary">SRRM3</name>
</gene>
<feature type="compositionally biased region" description="Basic and acidic residues" evidence="1">
    <location>
        <begin position="501"/>
        <end position="516"/>
    </location>
</feature>
<dbReference type="InterPro" id="IPR052109">
    <property type="entry name" value="SRRM_Domain-Containing"/>
</dbReference>
<evidence type="ECO:0000256" key="1">
    <source>
        <dbReference type="SAM" id="MobiDB-lite"/>
    </source>
</evidence>
<sequence length="668" mass="75837">MYDGARAPSPQDGANGFPQPGASTGRPKPEEEVQKPEPMPAKKAHREILDHERKRRVELKCMELQEMMEEQGYPEEEIRQKVGTFRQMLMEKEGVITREGSHRRQVVNHMTHGNEEEEEDDEELAEGYAAECDCSADCYDRDSEGHGDYRMKRKSSSSPSPPPKKRKKKKSGRHRSRFDSSSPPRREKKKKSGKKRKRDRSTSGLRKKRRYRSGSPKNKHKDKNKPRKRSPLDSPNRRSHRRGSCCSSRSASISSTGSLSKSPSRPTLKHRAEGHKARQSPSSHSTSLSPAYGAVPSAIWQNGHRDGSSNGRDSRSNHLASDKPQDKLSPLPASPSAGTSLSPHPKDRQAQGTINRSPGRQTDATSEDEEHRAARRSTSASSGKRGHRHRAPRKSSHSPARSSDSGRSQHSQTLKNKGSQVKKTRGVHSSKRRRRSRLHARHRSPSASSGRHRRHVAGRKESSSRSLRQRSCSWSSGRSASCSRSREHGSKAKSPHSRQNNSREKDGTHHTDAEGRTRRRSRSYSPIRKRRRDSPSFMEARRITRCPEDYRQRNATELQRQETAYPVLQAQPIVLQLHEQPVRFQPQPQLQLQQLQPEQEPEPEPEPLAKPQPQPQLLQPQQFGESRLLMGLQPLQRRSSLAIQEFSHARSSFDPALRMFRPTRRPSS</sequence>
<feature type="region of interest" description="Disordered" evidence="1">
    <location>
        <begin position="142"/>
        <end position="551"/>
    </location>
</feature>
<dbReference type="InterPro" id="IPR047489">
    <property type="entry name" value="SRRM3_cwf21"/>
</dbReference>
<evidence type="ECO:0000313" key="3">
    <source>
        <dbReference type="Ensembl" id="ENSSFOP00015047688.1"/>
    </source>
</evidence>
<dbReference type="GO" id="GO:0003729">
    <property type="term" value="F:mRNA binding"/>
    <property type="evidence" value="ECO:0007669"/>
    <property type="project" value="TreeGrafter"/>
</dbReference>
<evidence type="ECO:0000259" key="2">
    <source>
        <dbReference type="SMART" id="SM01115"/>
    </source>
</evidence>
<feature type="compositionally biased region" description="Basic residues" evidence="1">
    <location>
        <begin position="186"/>
        <end position="229"/>
    </location>
</feature>
<feature type="compositionally biased region" description="Basic residues" evidence="1">
    <location>
        <begin position="420"/>
        <end position="457"/>
    </location>
</feature>
<reference evidence="3" key="2">
    <citation type="submission" date="2025-08" db="UniProtKB">
        <authorList>
            <consortium name="Ensembl"/>
        </authorList>
    </citation>
    <scope>IDENTIFICATION</scope>
</reference>
<feature type="region of interest" description="Disordered" evidence="1">
    <location>
        <begin position="585"/>
        <end position="626"/>
    </location>
</feature>
<feature type="compositionally biased region" description="Basic and acidic residues" evidence="1">
    <location>
        <begin position="539"/>
        <end position="551"/>
    </location>
</feature>
<feature type="compositionally biased region" description="Polar residues" evidence="1">
    <location>
        <begin position="397"/>
        <end position="419"/>
    </location>
</feature>
<feature type="compositionally biased region" description="Polar residues" evidence="1">
    <location>
        <begin position="350"/>
        <end position="364"/>
    </location>
</feature>
<feature type="compositionally biased region" description="Basic and acidic residues" evidence="1">
    <location>
        <begin position="93"/>
        <end position="102"/>
    </location>
</feature>
<keyword evidence="4" id="KW-1185">Reference proteome</keyword>
<dbReference type="GeneTree" id="ENSGT00940000162625"/>
<dbReference type="CDD" id="cd21376">
    <property type="entry name" value="cwf21_SRRM3"/>
    <property type="match status" value="1"/>
</dbReference>
<feature type="compositionally biased region" description="Low complexity" evidence="1">
    <location>
        <begin position="464"/>
        <end position="483"/>
    </location>
</feature>
<feature type="compositionally biased region" description="Basic residues" evidence="1">
    <location>
        <begin position="163"/>
        <end position="176"/>
    </location>
</feature>
<name>A0A8C9TCC9_SCLFO</name>
<dbReference type="Ensembl" id="ENSSFOT00015045945.1">
    <property type="protein sequence ID" value="ENSSFOP00015047688.1"/>
    <property type="gene ID" value="ENSSFOG00015001696.2"/>
</dbReference>
<organism evidence="3 4">
    <name type="scientific">Scleropages formosus</name>
    <name type="common">Asian bonytongue</name>
    <name type="synonym">Osteoglossum formosum</name>
    <dbReference type="NCBI Taxonomy" id="113540"/>
    <lineage>
        <taxon>Eukaryota</taxon>
        <taxon>Metazoa</taxon>
        <taxon>Chordata</taxon>
        <taxon>Craniata</taxon>
        <taxon>Vertebrata</taxon>
        <taxon>Euteleostomi</taxon>
        <taxon>Actinopterygii</taxon>
        <taxon>Neopterygii</taxon>
        <taxon>Teleostei</taxon>
        <taxon>Osteoglossocephala</taxon>
        <taxon>Osteoglossomorpha</taxon>
        <taxon>Osteoglossiformes</taxon>
        <taxon>Osteoglossidae</taxon>
        <taxon>Scleropages</taxon>
    </lineage>
</organism>
<reference evidence="3" key="3">
    <citation type="submission" date="2025-09" db="UniProtKB">
        <authorList>
            <consortium name="Ensembl"/>
        </authorList>
    </citation>
    <scope>IDENTIFICATION</scope>
</reference>
<feature type="compositionally biased region" description="Basic residues" evidence="1">
    <location>
        <begin position="517"/>
        <end position="532"/>
    </location>
</feature>
<dbReference type="InterPro" id="IPR029360">
    <property type="entry name" value="SRRM_C"/>
</dbReference>
<dbReference type="PANTHER" id="PTHR34755:SF2">
    <property type="entry name" value="SERINE_ARGININE REPETITIVE MATRIX PROTEIN 3"/>
    <property type="match status" value="1"/>
</dbReference>
<feature type="compositionally biased region" description="Low complexity" evidence="1">
    <location>
        <begin position="244"/>
        <end position="265"/>
    </location>
</feature>
<dbReference type="Gene3D" id="6.10.140.420">
    <property type="match status" value="1"/>
</dbReference>
<accession>A0A8C9TCC9</accession>
<feature type="compositionally biased region" description="Acidic residues" evidence="1">
    <location>
        <begin position="115"/>
        <end position="125"/>
    </location>
</feature>
<dbReference type="InterPro" id="IPR013170">
    <property type="entry name" value="mRNA_splic_Cwf21_dom"/>
</dbReference>
<dbReference type="AlphaFoldDB" id="A0A8C9TCC9"/>
<dbReference type="Pfam" id="PF15230">
    <property type="entry name" value="SRRM_C"/>
    <property type="match status" value="1"/>
</dbReference>
<dbReference type="Pfam" id="PF08312">
    <property type="entry name" value="cwf21"/>
    <property type="match status" value="1"/>
</dbReference>
<dbReference type="PANTHER" id="PTHR34755">
    <property type="entry name" value="SERINE/ARGININE REPETITIVE MATRIX PROTEIN 3-RELATED"/>
    <property type="match status" value="1"/>
</dbReference>
<feature type="region of interest" description="Disordered" evidence="1">
    <location>
        <begin position="1"/>
        <end position="52"/>
    </location>
</feature>
<feature type="compositionally biased region" description="Basic and acidic residues" evidence="1">
    <location>
        <begin position="303"/>
        <end position="326"/>
    </location>
</feature>
<reference evidence="3 4" key="1">
    <citation type="submission" date="2019-04" db="EMBL/GenBank/DDBJ databases">
        <authorList>
            <consortium name="Wellcome Sanger Institute Data Sharing"/>
        </authorList>
    </citation>
    <scope>NUCLEOTIDE SEQUENCE [LARGE SCALE GENOMIC DNA]</scope>
</reference>
<feature type="region of interest" description="Disordered" evidence="1">
    <location>
        <begin position="93"/>
        <end position="126"/>
    </location>
</feature>
<dbReference type="SMART" id="SM01115">
    <property type="entry name" value="cwf21"/>
    <property type="match status" value="1"/>
</dbReference>
<dbReference type="OrthoDB" id="10267305at2759"/>
<feature type="compositionally biased region" description="Basic residues" evidence="1">
    <location>
        <begin position="384"/>
        <end position="396"/>
    </location>
</feature>
<feature type="domain" description="CWF21" evidence="2">
    <location>
        <begin position="49"/>
        <end position="94"/>
    </location>
</feature>